<dbReference type="EMBL" id="CAJFCJ010000005">
    <property type="protein sequence ID" value="CAD5115100.1"/>
    <property type="molecule type" value="Genomic_DNA"/>
</dbReference>
<dbReference type="PROSITE" id="PS51233">
    <property type="entry name" value="VWFD"/>
    <property type="match status" value="1"/>
</dbReference>
<dbReference type="Pfam" id="PF00094">
    <property type="entry name" value="VWD"/>
    <property type="match status" value="1"/>
</dbReference>
<dbReference type="InterPro" id="IPR001846">
    <property type="entry name" value="VWF_type-D"/>
</dbReference>
<dbReference type="GO" id="GO:0031012">
    <property type="term" value="C:extracellular matrix"/>
    <property type="evidence" value="ECO:0007669"/>
    <property type="project" value="TreeGrafter"/>
</dbReference>
<feature type="domain" description="VWFD" evidence="3">
    <location>
        <begin position="17"/>
        <end position="203"/>
    </location>
</feature>
<dbReference type="AlphaFoldDB" id="A0A7I8VFY6"/>
<evidence type="ECO:0000256" key="2">
    <source>
        <dbReference type="ARBA" id="ARBA00023180"/>
    </source>
</evidence>
<proteinExistence type="predicted"/>
<evidence type="ECO:0000313" key="4">
    <source>
        <dbReference type="EMBL" id="CAD5115100.1"/>
    </source>
</evidence>
<keyword evidence="5" id="KW-1185">Reference proteome</keyword>
<dbReference type="PANTHER" id="PTHR11339:SF413">
    <property type="entry name" value="TECTORIN ALPHA"/>
    <property type="match status" value="1"/>
</dbReference>
<name>A0A7I8VFY6_9ANNE</name>
<protein>
    <submittedName>
        <fullName evidence="4">DgyrCDS4111</fullName>
    </submittedName>
</protein>
<dbReference type="PANTHER" id="PTHR11339">
    <property type="entry name" value="EXTRACELLULAR MATRIX GLYCOPROTEIN RELATED"/>
    <property type="match status" value="1"/>
</dbReference>
<dbReference type="SMART" id="SM00216">
    <property type="entry name" value="VWD"/>
    <property type="match status" value="1"/>
</dbReference>
<reference evidence="4 5" key="1">
    <citation type="submission" date="2020-08" db="EMBL/GenBank/DDBJ databases">
        <authorList>
            <person name="Hejnol A."/>
        </authorList>
    </citation>
    <scope>NUCLEOTIDE SEQUENCE [LARGE SCALE GENOMIC DNA]</scope>
</reference>
<dbReference type="GO" id="GO:0005615">
    <property type="term" value="C:extracellular space"/>
    <property type="evidence" value="ECO:0007669"/>
    <property type="project" value="TreeGrafter"/>
</dbReference>
<evidence type="ECO:0000313" key="5">
    <source>
        <dbReference type="Proteomes" id="UP000549394"/>
    </source>
</evidence>
<dbReference type="Proteomes" id="UP000549394">
    <property type="component" value="Unassembled WGS sequence"/>
</dbReference>
<keyword evidence="1" id="KW-1015">Disulfide bond</keyword>
<sequence length="211" mass="23575">MCNHGFFGDGVICKEACTCRLRGDPILRSYDGNYIILSGTNKYQMTKHIDPRDECSFNVEVKAGHPKHILGTTYPRFLEVMVYSIVIHLDQHGRAYIGGSSGTQIQLPSNNVLHPGLRIYKYRNYVIVDTDCGLRVGFDGEGLRSVAVIDVPPRYKDKMVGLCGDCDGKLDDLRTAEGVRVDHRADKFDLIANSFKVDEFSDKDLPAETQA</sequence>
<gene>
    <name evidence="4" type="ORF">DGYR_LOCUS3874</name>
</gene>
<organism evidence="4 5">
    <name type="scientific">Dimorphilus gyrociliatus</name>
    <dbReference type="NCBI Taxonomy" id="2664684"/>
    <lineage>
        <taxon>Eukaryota</taxon>
        <taxon>Metazoa</taxon>
        <taxon>Spiralia</taxon>
        <taxon>Lophotrochozoa</taxon>
        <taxon>Annelida</taxon>
        <taxon>Polychaeta</taxon>
        <taxon>Polychaeta incertae sedis</taxon>
        <taxon>Dinophilidae</taxon>
        <taxon>Dimorphilus</taxon>
    </lineage>
</organism>
<comment type="caution">
    <text evidence="4">The sequence shown here is derived from an EMBL/GenBank/DDBJ whole genome shotgun (WGS) entry which is preliminary data.</text>
</comment>
<accession>A0A7I8VFY6</accession>
<evidence type="ECO:0000256" key="1">
    <source>
        <dbReference type="ARBA" id="ARBA00023157"/>
    </source>
</evidence>
<dbReference type="InterPro" id="IPR050780">
    <property type="entry name" value="Mucin_vWF_Thrombospondin_sf"/>
</dbReference>
<keyword evidence="2" id="KW-0325">Glycoprotein</keyword>
<evidence type="ECO:0000259" key="3">
    <source>
        <dbReference type="PROSITE" id="PS51233"/>
    </source>
</evidence>
<dbReference type="OrthoDB" id="6059693at2759"/>